<name>A0A1I4XBN7_9PROT</name>
<keyword evidence="15" id="KW-1185">Reference proteome</keyword>
<dbReference type="CDD" id="cd03499">
    <property type="entry name" value="SQR_TypeC_SdhC"/>
    <property type="match status" value="1"/>
</dbReference>
<sequence length="189" mass="21493">MPWTIKTFPLAVNLSSINRLPWVEPLVNPFFSGFTYELTRIVSLDVRVYTRPWRQYPTCPGSEHLQRKRPKYLDLMRIKQPLPAVVSLLHRVSGALLFFPGIPLLLCSLDIVLNSPEGHVQLQSLLDNPLLKVVLTLSLWFFLHHFCAGIRFLALDLHYGSSLQQARTTSKIVFAAGVILTLLISASMW</sequence>
<accession>A0A1I4XBN7</accession>
<dbReference type="NCBIfam" id="TIGR02970">
    <property type="entry name" value="succ_dehyd_cytB"/>
    <property type="match status" value="1"/>
</dbReference>
<dbReference type="GO" id="GO:0009055">
    <property type="term" value="F:electron transfer activity"/>
    <property type="evidence" value="ECO:0007669"/>
    <property type="project" value="InterPro"/>
</dbReference>
<dbReference type="SUPFAM" id="SSF81343">
    <property type="entry name" value="Fumarate reductase respiratory complex transmembrane subunits"/>
    <property type="match status" value="1"/>
</dbReference>
<evidence type="ECO:0000256" key="10">
    <source>
        <dbReference type="ARBA" id="ARBA00023004"/>
    </source>
</evidence>
<gene>
    <name evidence="14" type="ORF">SAMN05216386_0032</name>
</gene>
<comment type="subunit">
    <text evidence="12">Part of an enzyme complex containing four subunits: a flavoprotein, an iron-sulfur protein, plus two membrane-anchoring proteins, SdhC and SdhD. The complex can form homotrimers.</text>
</comment>
<dbReference type="GO" id="GO:0046872">
    <property type="term" value="F:metal ion binding"/>
    <property type="evidence" value="ECO:0007669"/>
    <property type="project" value="UniProtKB-KW"/>
</dbReference>
<organism evidence="14 15">
    <name type="scientific">Nitrosospira briensis</name>
    <dbReference type="NCBI Taxonomy" id="35799"/>
    <lineage>
        <taxon>Bacteria</taxon>
        <taxon>Pseudomonadati</taxon>
        <taxon>Pseudomonadota</taxon>
        <taxon>Betaproteobacteria</taxon>
        <taxon>Nitrosomonadales</taxon>
        <taxon>Nitrosomonadaceae</taxon>
        <taxon>Nitrosospira</taxon>
    </lineage>
</organism>
<dbReference type="PANTHER" id="PTHR10978">
    <property type="entry name" value="SUCCINATE DEHYDROGENASE CYTOCHROME B560 SUBUNIT"/>
    <property type="match status" value="1"/>
</dbReference>
<feature type="transmembrane region" description="Helical" evidence="13">
    <location>
        <begin position="95"/>
        <end position="113"/>
    </location>
</feature>
<dbReference type="Pfam" id="PF01127">
    <property type="entry name" value="Sdh_cyt"/>
    <property type="match status" value="1"/>
</dbReference>
<feature type="transmembrane region" description="Helical" evidence="13">
    <location>
        <begin position="169"/>
        <end position="188"/>
    </location>
</feature>
<dbReference type="GO" id="GO:0006099">
    <property type="term" value="P:tricarboxylic acid cycle"/>
    <property type="evidence" value="ECO:0007669"/>
    <property type="project" value="InterPro"/>
</dbReference>
<evidence type="ECO:0000256" key="6">
    <source>
        <dbReference type="ARBA" id="ARBA00022617"/>
    </source>
</evidence>
<evidence type="ECO:0000256" key="1">
    <source>
        <dbReference type="ARBA" id="ARBA00001971"/>
    </source>
</evidence>
<comment type="cofactor">
    <cofactor evidence="1">
        <name>heme</name>
        <dbReference type="ChEBI" id="CHEBI:30413"/>
    </cofactor>
</comment>
<dbReference type="Proteomes" id="UP000183107">
    <property type="component" value="Unassembled WGS sequence"/>
</dbReference>
<evidence type="ECO:0000256" key="7">
    <source>
        <dbReference type="ARBA" id="ARBA00022692"/>
    </source>
</evidence>
<dbReference type="InterPro" id="IPR000701">
    <property type="entry name" value="SuccDH_FuR_B_TM-su"/>
</dbReference>
<comment type="similarity">
    <text evidence="4">Belongs to the cytochrome b560 family.</text>
</comment>
<keyword evidence="6" id="KW-0349">Heme</keyword>
<evidence type="ECO:0000256" key="3">
    <source>
        <dbReference type="ARBA" id="ARBA00004370"/>
    </source>
</evidence>
<protein>
    <recommendedName>
        <fullName evidence="5">Succinate dehydrogenase cytochrome b556 subunit</fullName>
    </recommendedName>
</protein>
<feature type="transmembrane region" description="Helical" evidence="13">
    <location>
        <begin position="133"/>
        <end position="157"/>
    </location>
</feature>
<dbReference type="InterPro" id="IPR034804">
    <property type="entry name" value="SQR/QFR_C/D"/>
</dbReference>
<comment type="function">
    <text evidence="2">Membrane-anchoring subunit of succinate dehydrogenase (SDH).</text>
</comment>
<dbReference type="PANTHER" id="PTHR10978:SF5">
    <property type="entry name" value="SUCCINATE DEHYDROGENASE CYTOCHROME B560 SUBUNIT, MITOCHONDRIAL"/>
    <property type="match status" value="1"/>
</dbReference>
<dbReference type="EMBL" id="FOVJ01000001">
    <property type="protein sequence ID" value="SFN23314.1"/>
    <property type="molecule type" value="Genomic_DNA"/>
</dbReference>
<reference evidence="15" key="1">
    <citation type="submission" date="2016-10" db="EMBL/GenBank/DDBJ databases">
        <authorList>
            <person name="Varghese N."/>
        </authorList>
    </citation>
    <scope>NUCLEOTIDE SEQUENCE [LARGE SCALE GENOMIC DNA]</scope>
    <source>
        <strain evidence="15">Nsp8</strain>
    </source>
</reference>
<dbReference type="OrthoDB" id="9799441at2"/>
<keyword evidence="10" id="KW-0408">Iron</keyword>
<evidence type="ECO:0000256" key="2">
    <source>
        <dbReference type="ARBA" id="ARBA00004050"/>
    </source>
</evidence>
<evidence type="ECO:0000256" key="11">
    <source>
        <dbReference type="ARBA" id="ARBA00023136"/>
    </source>
</evidence>
<evidence type="ECO:0000313" key="15">
    <source>
        <dbReference type="Proteomes" id="UP000183107"/>
    </source>
</evidence>
<evidence type="ECO:0000313" key="14">
    <source>
        <dbReference type="EMBL" id="SFN23314.1"/>
    </source>
</evidence>
<evidence type="ECO:0000256" key="8">
    <source>
        <dbReference type="ARBA" id="ARBA00022723"/>
    </source>
</evidence>
<evidence type="ECO:0000256" key="5">
    <source>
        <dbReference type="ARBA" id="ARBA00020076"/>
    </source>
</evidence>
<dbReference type="GO" id="GO:0005886">
    <property type="term" value="C:plasma membrane"/>
    <property type="evidence" value="ECO:0007669"/>
    <property type="project" value="TreeGrafter"/>
</dbReference>
<dbReference type="InterPro" id="IPR014314">
    <property type="entry name" value="Succ_DH_cytb556"/>
</dbReference>
<dbReference type="Gene3D" id="1.20.1300.10">
    <property type="entry name" value="Fumarate reductase/succinate dehydrogenase, transmembrane subunit"/>
    <property type="match status" value="1"/>
</dbReference>
<evidence type="ECO:0000256" key="13">
    <source>
        <dbReference type="SAM" id="Phobius"/>
    </source>
</evidence>
<keyword evidence="7 13" id="KW-0812">Transmembrane</keyword>
<keyword evidence="8" id="KW-0479">Metal-binding</keyword>
<proteinExistence type="inferred from homology"/>
<evidence type="ECO:0000256" key="4">
    <source>
        <dbReference type="ARBA" id="ARBA00007244"/>
    </source>
</evidence>
<keyword evidence="11 13" id="KW-0472">Membrane</keyword>
<dbReference type="AlphaFoldDB" id="A0A1I4XBN7"/>
<keyword evidence="9 13" id="KW-1133">Transmembrane helix</keyword>
<comment type="subcellular location">
    <subcellularLocation>
        <location evidence="3">Membrane</location>
    </subcellularLocation>
</comment>
<evidence type="ECO:0000256" key="12">
    <source>
        <dbReference type="ARBA" id="ARBA00025912"/>
    </source>
</evidence>
<evidence type="ECO:0000256" key="9">
    <source>
        <dbReference type="ARBA" id="ARBA00022989"/>
    </source>
</evidence>